<evidence type="ECO:0000313" key="2">
    <source>
        <dbReference type="Proteomes" id="UP000829398"/>
    </source>
</evidence>
<keyword evidence="2" id="KW-1185">Reference proteome</keyword>
<evidence type="ECO:0000313" key="1">
    <source>
        <dbReference type="EMBL" id="KAH9684209.1"/>
    </source>
</evidence>
<sequence>MEVDDEWEFSAEELDFLEREALQQIAQRHSKPFSDSPSYKVEALPQGSRTLPLSVAPAPKGSLVPFLSSAEKVLSEISGYNVEIENLHPLVQRAIASASAAPDLRARWCKAIAMTTCFRDVWPVLILTPSSLRLHWAAIVIADESHFLKNAQAKRTAATLPIIKKAQYALLLSGTPALSRPIELFKQLEALYPDVYKNVHEYGNRYCKGGVFGIYQGASNHEELHNLMKATMMIRRLKKDVLAQLPVKRRQQVFLDVAEKDMKQINALFRELEVVKGKIKACKSEEEVQSLKFTEKNLINKIYTDSAEAKIPAVLDYLETVIEAGCKFLIFAHHQPMLDAIHKLFLKKKVHCIRIDGGTPPASRQALVTEFQEKDDVKAAVLSMKAGGVGLTLTAASTVIFAELSWTPGDLIQAEDRAHRIGQVSSVNVYYLLANDTVDDIVWDVVRSKLENLGQVLDGHENSLEVSSSQIRSSPAKQKTLDSFLKRCNNVDDSEHQQKLKYRKL</sequence>
<protein>
    <submittedName>
        <fullName evidence="1">Chromatin remodeling factor18</fullName>
    </submittedName>
</protein>
<gene>
    <name evidence="1" type="ORF">KPL71_027926</name>
</gene>
<comment type="caution">
    <text evidence="1">The sequence shown here is derived from an EMBL/GenBank/DDBJ whole genome shotgun (WGS) entry which is preliminary data.</text>
</comment>
<reference evidence="2" key="1">
    <citation type="journal article" date="2023" name="Hortic. Res.">
        <title>A chromosome-level phased genome enabling allele-level studies in sweet orange: a case study on citrus Huanglongbing tolerance.</title>
        <authorList>
            <person name="Wu B."/>
            <person name="Yu Q."/>
            <person name="Deng Z."/>
            <person name="Duan Y."/>
            <person name="Luo F."/>
            <person name="Gmitter F. Jr."/>
        </authorList>
    </citation>
    <scope>NUCLEOTIDE SEQUENCE [LARGE SCALE GENOMIC DNA]</scope>
    <source>
        <strain evidence="2">cv. Valencia</strain>
    </source>
</reference>
<accession>A0ACB8IB04</accession>
<dbReference type="EMBL" id="CM039178">
    <property type="protein sequence ID" value="KAH9684209.1"/>
    <property type="molecule type" value="Genomic_DNA"/>
</dbReference>
<proteinExistence type="predicted"/>
<organism evidence="1 2">
    <name type="scientific">Citrus sinensis</name>
    <name type="common">Sweet orange</name>
    <name type="synonym">Citrus aurantium var. sinensis</name>
    <dbReference type="NCBI Taxonomy" id="2711"/>
    <lineage>
        <taxon>Eukaryota</taxon>
        <taxon>Viridiplantae</taxon>
        <taxon>Streptophyta</taxon>
        <taxon>Embryophyta</taxon>
        <taxon>Tracheophyta</taxon>
        <taxon>Spermatophyta</taxon>
        <taxon>Magnoliopsida</taxon>
        <taxon>eudicotyledons</taxon>
        <taxon>Gunneridae</taxon>
        <taxon>Pentapetalae</taxon>
        <taxon>rosids</taxon>
        <taxon>malvids</taxon>
        <taxon>Sapindales</taxon>
        <taxon>Rutaceae</taxon>
        <taxon>Aurantioideae</taxon>
        <taxon>Citrus</taxon>
    </lineage>
</organism>
<name>A0ACB8IB04_CITSI</name>
<dbReference type="Proteomes" id="UP000829398">
    <property type="component" value="Chromosome 9"/>
</dbReference>